<feature type="compositionally biased region" description="Basic and acidic residues" evidence="1">
    <location>
        <begin position="435"/>
        <end position="449"/>
    </location>
</feature>
<dbReference type="InterPro" id="IPR007139">
    <property type="entry name" value="DUF349"/>
</dbReference>
<gene>
    <name evidence="2" type="ORF">CYJ32_01115</name>
</gene>
<reference evidence="2 3" key="1">
    <citation type="submission" date="2017-12" db="EMBL/GenBank/DDBJ databases">
        <title>Phylogenetic diversity of female urinary microbiome.</title>
        <authorList>
            <person name="Thomas-White K."/>
            <person name="Wolfe A.J."/>
        </authorList>
    </citation>
    <scope>NUCLEOTIDE SEQUENCE [LARGE SCALE GENOMIC DNA]</scope>
    <source>
        <strain evidence="2 3">UMB0064</strain>
    </source>
</reference>
<dbReference type="RefSeq" id="WP_101541160.1">
    <property type="nucleotide sequence ID" value="NZ_CAUUNK010000025.1"/>
</dbReference>
<dbReference type="Proteomes" id="UP000242263">
    <property type="component" value="Unassembled WGS sequence"/>
</dbReference>
<feature type="region of interest" description="Disordered" evidence="1">
    <location>
        <begin position="435"/>
        <end position="457"/>
    </location>
</feature>
<feature type="region of interest" description="Disordered" evidence="1">
    <location>
        <begin position="1"/>
        <end position="39"/>
    </location>
</feature>
<dbReference type="EMBL" id="PKGU01000001">
    <property type="protein sequence ID" value="PKZ16067.1"/>
    <property type="molecule type" value="Genomic_DNA"/>
</dbReference>
<evidence type="ECO:0000256" key="1">
    <source>
        <dbReference type="SAM" id="MobiDB-lite"/>
    </source>
</evidence>
<proteinExistence type="predicted"/>
<dbReference type="Pfam" id="PF03993">
    <property type="entry name" value="DUF349"/>
    <property type="match status" value="3"/>
</dbReference>
<evidence type="ECO:0000313" key="3">
    <source>
        <dbReference type="Proteomes" id="UP000242263"/>
    </source>
</evidence>
<evidence type="ECO:0000313" key="2">
    <source>
        <dbReference type="EMBL" id="PKZ16067.1"/>
    </source>
</evidence>
<accession>A0A2I1M7I6</accession>
<dbReference type="AlphaFoldDB" id="A0A2I1M7I6"/>
<comment type="caution">
    <text evidence="2">The sequence shown here is derived from an EMBL/GenBank/DDBJ whole genome shotgun (WGS) entry which is preliminary data.</text>
</comment>
<sequence>MSQDASTTSENASATPATPAAFAAKAKPAAPAASATTHSATVYGEAELEKAKTFGRVAEDGTVFVSENNTEREIGQYTNANSDEALSFYARRYLDLKAKIDHARARFESHTIKTREIDETLKSLAEEITQPAVVGDIPALCADVEELKSLGEAAKEKIAQAHAQAVKVSVEKRTAIVEEAEALAASLGDSTNWRNTSEKFSELFAKWQDVQKHSARIEKSVADELWGRFSKARSTFNTQHRKWVAARDAARNSAREAKQNIIAQAEELKNSTEWGETSRKFNQLMNDWKKAGRVGRTEDDNLWKQFRAAADVFFDARQADRNRLNDSEKENLAAKEALLAKAEALVPVADVKAAKAARAALGKIQDEWDAIGRVPRTDLGRIEARLDAVEKQIKTVEESEWNRTDPEAHARKSSFTAQLEAQLADLDERIAAETDDAKRSQLQAERDTKAQWLNAVQ</sequence>
<protein>
    <submittedName>
        <fullName evidence="2">DUF349 domain-containing protein</fullName>
    </submittedName>
</protein>
<name>A0A2I1M7I6_9BIFI</name>
<organism evidence="2 3">
    <name type="scientific">Alloscardovia omnicolens</name>
    <dbReference type="NCBI Taxonomy" id="419015"/>
    <lineage>
        <taxon>Bacteria</taxon>
        <taxon>Bacillati</taxon>
        <taxon>Actinomycetota</taxon>
        <taxon>Actinomycetes</taxon>
        <taxon>Bifidobacteriales</taxon>
        <taxon>Bifidobacteriaceae</taxon>
        <taxon>Alloscardovia</taxon>
    </lineage>
</organism>